<evidence type="ECO:0000313" key="3">
    <source>
        <dbReference type="EMBL" id="TWP53812.1"/>
    </source>
</evidence>
<dbReference type="AlphaFoldDB" id="A0A563F1Y4"/>
<dbReference type="SUPFAM" id="SSF53474">
    <property type="entry name" value="alpha/beta-Hydrolases"/>
    <property type="match status" value="1"/>
</dbReference>
<reference evidence="3 4" key="1">
    <citation type="submission" date="2019-07" db="EMBL/GenBank/DDBJ databases">
        <title>Lentzea xizangensis sp. nov., isolated from Qinghai-Tibetan Plateau Soils.</title>
        <authorList>
            <person name="Huang J."/>
        </authorList>
    </citation>
    <scope>NUCLEOTIDE SEQUENCE [LARGE SCALE GENOMIC DNA]</scope>
    <source>
        <strain evidence="3 4">FXJ1.1311</strain>
    </source>
</reference>
<dbReference type="InterPro" id="IPR001031">
    <property type="entry name" value="Thioesterase"/>
</dbReference>
<dbReference type="Proteomes" id="UP000316639">
    <property type="component" value="Unassembled WGS sequence"/>
</dbReference>
<dbReference type="PANTHER" id="PTHR11487">
    <property type="entry name" value="THIOESTERASE"/>
    <property type="match status" value="1"/>
</dbReference>
<feature type="domain" description="Thioesterase" evidence="2">
    <location>
        <begin position="19"/>
        <end position="238"/>
    </location>
</feature>
<organism evidence="3 4">
    <name type="scientific">Lentzea tibetensis</name>
    <dbReference type="NCBI Taxonomy" id="2591470"/>
    <lineage>
        <taxon>Bacteria</taxon>
        <taxon>Bacillati</taxon>
        <taxon>Actinomycetota</taxon>
        <taxon>Actinomycetes</taxon>
        <taxon>Pseudonocardiales</taxon>
        <taxon>Pseudonocardiaceae</taxon>
        <taxon>Lentzea</taxon>
    </lineage>
</organism>
<dbReference type="GO" id="GO:0008610">
    <property type="term" value="P:lipid biosynthetic process"/>
    <property type="evidence" value="ECO:0007669"/>
    <property type="project" value="TreeGrafter"/>
</dbReference>
<comment type="similarity">
    <text evidence="1">Belongs to the thioesterase family.</text>
</comment>
<accession>A0A563F1Y4</accession>
<proteinExistence type="inferred from homology"/>
<dbReference type="RefSeq" id="WP_146349408.1">
    <property type="nucleotide sequence ID" value="NZ_VOBR01000002.1"/>
</dbReference>
<protein>
    <submittedName>
        <fullName evidence="3">Thioesterase</fullName>
    </submittedName>
</protein>
<evidence type="ECO:0000256" key="1">
    <source>
        <dbReference type="ARBA" id="ARBA00007169"/>
    </source>
</evidence>
<dbReference type="InterPro" id="IPR012223">
    <property type="entry name" value="TEII"/>
</dbReference>
<dbReference type="Pfam" id="PF00975">
    <property type="entry name" value="Thioesterase"/>
    <property type="match status" value="1"/>
</dbReference>
<name>A0A563F1Y4_9PSEU</name>
<gene>
    <name evidence="3" type="ORF">FKR81_03380</name>
</gene>
<keyword evidence="4" id="KW-1185">Reference proteome</keyword>
<dbReference type="EMBL" id="VOBR01000002">
    <property type="protein sequence ID" value="TWP53812.1"/>
    <property type="molecule type" value="Genomic_DNA"/>
</dbReference>
<evidence type="ECO:0000259" key="2">
    <source>
        <dbReference type="Pfam" id="PF00975"/>
    </source>
</evidence>
<comment type="caution">
    <text evidence="3">The sequence shown here is derived from an EMBL/GenBank/DDBJ whole genome shotgun (WGS) entry which is preliminary data.</text>
</comment>
<sequence>MSQRTKWLLRDPSPEAEARLFCLPYSGVGASVFRRWPSHIGPLEVCPLQLPGRENRIGQPAYGDFPAFAADAADALADHLDRPYAVFGHCMGSILAHALVTELRSRDVRQPERLFVSSSRVPHWPPDRRYRMPAPGAVGVYHPSMTEEQLADEVSRVSRTVGGTDLHPDLLPLALRVLRSDLEMCFGYAPALAPTGCPISTIGWSDDADVPPAEMGVWQECGPVTHHVLPGDKLTFLEAPAELQEVVEKDFRG</sequence>
<dbReference type="Gene3D" id="3.40.50.1820">
    <property type="entry name" value="alpha/beta hydrolase"/>
    <property type="match status" value="1"/>
</dbReference>
<dbReference type="OrthoDB" id="4169718at2"/>
<dbReference type="InterPro" id="IPR029058">
    <property type="entry name" value="AB_hydrolase_fold"/>
</dbReference>
<dbReference type="PANTHER" id="PTHR11487:SF0">
    <property type="entry name" value="S-ACYL FATTY ACID SYNTHASE THIOESTERASE, MEDIUM CHAIN"/>
    <property type="match status" value="1"/>
</dbReference>
<evidence type="ECO:0000313" key="4">
    <source>
        <dbReference type="Proteomes" id="UP000316639"/>
    </source>
</evidence>